<reference evidence="2" key="1">
    <citation type="submission" date="2024-05" db="EMBL/GenBank/DDBJ databases">
        <title>Alkalihalobacillus sp. strain MEB203 novel alkaliphilic bacterium from Lonar Lake, India.</title>
        <authorList>
            <person name="Joshi A."/>
            <person name="Thite S."/>
            <person name="Mengade P."/>
        </authorList>
    </citation>
    <scope>NUCLEOTIDE SEQUENCE</scope>
    <source>
        <strain evidence="2">MEB 203</strain>
    </source>
</reference>
<organism evidence="2 3">
    <name type="scientific">Alkalihalobacterium chitinilyticum</name>
    <dbReference type="NCBI Taxonomy" id="2980103"/>
    <lineage>
        <taxon>Bacteria</taxon>
        <taxon>Bacillati</taxon>
        <taxon>Bacillota</taxon>
        <taxon>Bacilli</taxon>
        <taxon>Bacillales</taxon>
        <taxon>Bacillaceae</taxon>
        <taxon>Alkalihalobacterium</taxon>
    </lineage>
</organism>
<name>A0ABT5VDB1_9BACI</name>
<dbReference type="EMBL" id="JAOTPO010000004">
    <property type="protein sequence ID" value="MDE5413312.1"/>
    <property type="molecule type" value="Genomic_DNA"/>
</dbReference>
<keyword evidence="3" id="KW-1185">Reference proteome</keyword>
<dbReference type="Proteomes" id="UP001148125">
    <property type="component" value="Unassembled WGS sequence"/>
</dbReference>
<evidence type="ECO:0000313" key="3">
    <source>
        <dbReference type="Proteomes" id="UP001148125"/>
    </source>
</evidence>
<proteinExistence type="predicted"/>
<dbReference type="RefSeq" id="WP_275117931.1">
    <property type="nucleotide sequence ID" value="NZ_JAOTPO010000004.1"/>
</dbReference>
<accession>A0ABT5VDB1</accession>
<sequence>MVRLSFISLFLFLIGIVVVGCSNEKVEKVEKITIYKMESFSVIVEDSVVDIVEPDEIEIIQKAFNQANKEPGIVDITDPQYRVEWGENSYFLWISENSGTIMNTTNTHTIYSLTKAGAQEVFQLIDRTVQ</sequence>
<dbReference type="PROSITE" id="PS51257">
    <property type="entry name" value="PROKAR_LIPOPROTEIN"/>
    <property type="match status" value="1"/>
</dbReference>
<evidence type="ECO:0000313" key="2">
    <source>
        <dbReference type="EMBL" id="MDE5413312.1"/>
    </source>
</evidence>
<dbReference type="InterPro" id="IPR058780">
    <property type="entry name" value="YhfM-like_dom"/>
</dbReference>
<comment type="caution">
    <text evidence="2">The sequence shown here is derived from an EMBL/GenBank/DDBJ whole genome shotgun (WGS) entry which is preliminary data.</text>
</comment>
<evidence type="ECO:0000259" key="1">
    <source>
        <dbReference type="Pfam" id="PF26353"/>
    </source>
</evidence>
<feature type="domain" description="YhfM-like" evidence="1">
    <location>
        <begin position="26"/>
        <end position="127"/>
    </location>
</feature>
<dbReference type="Pfam" id="PF26353">
    <property type="entry name" value="YhfM"/>
    <property type="match status" value="1"/>
</dbReference>
<gene>
    <name evidence="2" type="ORF">N7Z68_07930</name>
</gene>
<protein>
    <recommendedName>
        <fullName evidence="1">YhfM-like domain-containing protein</fullName>
    </recommendedName>
</protein>